<dbReference type="Gene3D" id="2.40.37.10">
    <property type="entry name" value="Lyase, Ornithine Decarboxylase, Chain A, domain 1"/>
    <property type="match status" value="1"/>
</dbReference>
<dbReference type="PRINTS" id="PR00992">
    <property type="entry name" value="ALARACEMASE"/>
</dbReference>
<dbReference type="EC" id="5.1.1.1" evidence="4"/>
<dbReference type="SUPFAM" id="SSF51419">
    <property type="entry name" value="PLP-binding barrel"/>
    <property type="match status" value="1"/>
</dbReference>
<evidence type="ECO:0000256" key="2">
    <source>
        <dbReference type="ARBA" id="ARBA00022898"/>
    </source>
</evidence>
<dbReference type="Gene3D" id="3.20.20.10">
    <property type="entry name" value="Alanine racemase"/>
    <property type="match status" value="1"/>
</dbReference>
<comment type="catalytic activity">
    <reaction evidence="4">
        <text>L-alanine = D-alanine</text>
        <dbReference type="Rhea" id="RHEA:20249"/>
        <dbReference type="ChEBI" id="CHEBI:57416"/>
        <dbReference type="ChEBI" id="CHEBI:57972"/>
        <dbReference type="EC" id="5.1.1.1"/>
    </reaction>
</comment>
<dbReference type="AlphaFoldDB" id="A0A143YHW9"/>
<dbReference type="PROSITE" id="PS00395">
    <property type="entry name" value="ALANINE_RACEMASE"/>
    <property type="match status" value="1"/>
</dbReference>
<evidence type="ECO:0000313" key="9">
    <source>
        <dbReference type="Proteomes" id="UP000242754"/>
    </source>
</evidence>
<comment type="cofactor">
    <cofactor evidence="1 4 5">
        <name>pyridoxal 5'-phosphate</name>
        <dbReference type="ChEBI" id="CHEBI:597326"/>
    </cofactor>
</comment>
<feature type="active site" description="Proton acceptor; specific for L-alanine" evidence="4">
    <location>
        <position position="269"/>
    </location>
</feature>
<dbReference type="UniPathway" id="UPA00042">
    <property type="reaction ID" value="UER00497"/>
</dbReference>
<keyword evidence="3 4" id="KW-0413">Isomerase</keyword>
<dbReference type="GO" id="GO:0005829">
    <property type="term" value="C:cytosol"/>
    <property type="evidence" value="ECO:0007669"/>
    <property type="project" value="TreeGrafter"/>
</dbReference>
<comment type="function">
    <text evidence="4">Catalyzes the interconversion of L-alanine and D-alanine. May also act on other amino acids.</text>
</comment>
<protein>
    <recommendedName>
        <fullName evidence="4">Alanine racemase</fullName>
        <ecNumber evidence="4">5.1.1.1</ecNumber>
    </recommendedName>
</protein>
<dbReference type="GO" id="GO:0030170">
    <property type="term" value="F:pyridoxal phosphate binding"/>
    <property type="evidence" value="ECO:0007669"/>
    <property type="project" value="UniProtKB-UniRule"/>
</dbReference>
<evidence type="ECO:0000313" key="8">
    <source>
        <dbReference type="EMBL" id="CZQ88772.1"/>
    </source>
</evidence>
<evidence type="ECO:0000256" key="5">
    <source>
        <dbReference type="PIRSR" id="PIRSR600821-50"/>
    </source>
</evidence>
<accession>A0A143YHW9</accession>
<evidence type="ECO:0000256" key="3">
    <source>
        <dbReference type="ARBA" id="ARBA00023235"/>
    </source>
</evidence>
<feature type="binding site" evidence="4 6">
    <location>
        <position position="316"/>
    </location>
    <ligand>
        <name>substrate</name>
    </ligand>
</feature>
<evidence type="ECO:0000259" key="7">
    <source>
        <dbReference type="SMART" id="SM01005"/>
    </source>
</evidence>
<feature type="modified residue" description="N6-(pyridoxal phosphate)lysine" evidence="4 5">
    <location>
        <position position="40"/>
    </location>
</feature>
<keyword evidence="9" id="KW-1185">Reference proteome</keyword>
<dbReference type="InterPro" id="IPR011079">
    <property type="entry name" value="Ala_racemase_C"/>
</dbReference>
<dbReference type="Pfam" id="PF01168">
    <property type="entry name" value="Ala_racemase_N"/>
    <property type="match status" value="1"/>
</dbReference>
<dbReference type="OrthoDB" id="9813814at2"/>
<dbReference type="GO" id="GO:0030632">
    <property type="term" value="P:D-alanine biosynthetic process"/>
    <property type="evidence" value="ECO:0007669"/>
    <property type="project" value="UniProtKB-UniRule"/>
</dbReference>
<dbReference type="Pfam" id="PF00842">
    <property type="entry name" value="Ala_racemase_C"/>
    <property type="match status" value="1"/>
</dbReference>
<dbReference type="RefSeq" id="WP_087032265.1">
    <property type="nucleotide sequence ID" value="NZ_FJNE01000003.1"/>
</dbReference>
<dbReference type="FunFam" id="3.20.20.10:FF:000002">
    <property type="entry name" value="Alanine racemase"/>
    <property type="match status" value="1"/>
</dbReference>
<dbReference type="EMBL" id="FJNE01000003">
    <property type="protein sequence ID" value="CZQ88772.1"/>
    <property type="molecule type" value="Genomic_DNA"/>
</dbReference>
<reference evidence="8 9" key="1">
    <citation type="submission" date="2016-02" db="EMBL/GenBank/DDBJ databases">
        <authorList>
            <person name="Wen L."/>
            <person name="He K."/>
            <person name="Yang H."/>
        </authorList>
    </citation>
    <scope>NUCLEOTIDE SEQUENCE [LARGE SCALE GENOMIC DNA]</scope>
    <source>
        <strain evidence="8">Trichococcus palustris</strain>
    </source>
</reference>
<dbReference type="InterPro" id="IPR020622">
    <property type="entry name" value="Ala_racemase_pyridoxalP-BS"/>
</dbReference>
<dbReference type="NCBIfam" id="TIGR00492">
    <property type="entry name" value="alr"/>
    <property type="match status" value="1"/>
</dbReference>
<dbReference type="Proteomes" id="UP000242754">
    <property type="component" value="Unassembled WGS sequence"/>
</dbReference>
<comment type="pathway">
    <text evidence="4">Amino-acid biosynthesis; D-alanine biosynthesis; D-alanine from L-alanine: step 1/1.</text>
</comment>
<evidence type="ECO:0000256" key="1">
    <source>
        <dbReference type="ARBA" id="ARBA00001933"/>
    </source>
</evidence>
<feature type="binding site" evidence="4 6">
    <location>
        <position position="141"/>
    </location>
    <ligand>
        <name>substrate</name>
    </ligand>
</feature>
<dbReference type="InterPro" id="IPR029066">
    <property type="entry name" value="PLP-binding_barrel"/>
</dbReference>
<dbReference type="GO" id="GO:0009252">
    <property type="term" value="P:peptidoglycan biosynthetic process"/>
    <property type="evidence" value="ECO:0007669"/>
    <property type="project" value="TreeGrafter"/>
</dbReference>
<dbReference type="SMART" id="SM01005">
    <property type="entry name" value="Ala_racemase_C"/>
    <property type="match status" value="1"/>
</dbReference>
<organism evidence="8 9">
    <name type="scientific">Trichococcus palustris</name>
    <dbReference type="NCBI Taxonomy" id="140314"/>
    <lineage>
        <taxon>Bacteria</taxon>
        <taxon>Bacillati</taxon>
        <taxon>Bacillota</taxon>
        <taxon>Bacilli</taxon>
        <taxon>Lactobacillales</taxon>
        <taxon>Carnobacteriaceae</taxon>
        <taxon>Trichococcus</taxon>
    </lineage>
</organism>
<dbReference type="PANTHER" id="PTHR30511">
    <property type="entry name" value="ALANINE RACEMASE"/>
    <property type="match status" value="1"/>
</dbReference>
<dbReference type="SUPFAM" id="SSF50621">
    <property type="entry name" value="Alanine racemase C-terminal domain-like"/>
    <property type="match status" value="1"/>
</dbReference>
<comment type="similarity">
    <text evidence="4">Belongs to the alanine racemase family.</text>
</comment>
<dbReference type="InterPro" id="IPR001608">
    <property type="entry name" value="Ala_racemase_N"/>
</dbReference>
<feature type="domain" description="Alanine racemase C-terminal" evidence="7">
    <location>
        <begin position="248"/>
        <end position="373"/>
    </location>
</feature>
<proteinExistence type="inferred from homology"/>
<dbReference type="CDD" id="cd00430">
    <property type="entry name" value="PLPDE_III_AR"/>
    <property type="match status" value="1"/>
</dbReference>
<keyword evidence="2 4" id="KW-0663">Pyridoxal phosphate</keyword>
<name>A0A143YHW9_9LACT</name>
<feature type="active site" description="Proton acceptor; specific for D-alanine" evidence="4">
    <location>
        <position position="40"/>
    </location>
</feature>
<dbReference type="HAMAP" id="MF_01201">
    <property type="entry name" value="Ala_racemase"/>
    <property type="match status" value="1"/>
</dbReference>
<evidence type="ECO:0000256" key="6">
    <source>
        <dbReference type="PIRSR" id="PIRSR600821-52"/>
    </source>
</evidence>
<dbReference type="PANTHER" id="PTHR30511:SF0">
    <property type="entry name" value="ALANINE RACEMASE, CATABOLIC-RELATED"/>
    <property type="match status" value="1"/>
</dbReference>
<dbReference type="STRING" id="140314.SAMN04488076_11351"/>
<sequence>MAVGNHRPTIETVDLGAIKWNVQQIRQAITPGKKIFAVVKADAYGLGAIPVAKAAKEAGVDGFCVAVLDEALELREQGMPEEFILVMGPTEPEDAALIADQSISVAVSSIEWLKEALAYLEGRKTKKPIRVHLATDTGMGRIGLRTVEEVQAFEGYIENQGDFIFEGIFTHFATADGEDPTQVDKQLAYFQELVGCLKKRPPIVHLANSAITLWHESFQTDAIRLGIAMYGYNPSDTVLDLPFALKPSVQLDTKISFVKQMHEGDTIAYGARYRAYEGEWIATLPIGYADGWRRDLRHQTVIVDGQRCPIRGVICMDQCMISLPKEYPIGTKATLLGKNGGIVNNPSEMAVEIDTIGYEILTGINQRVPRKYLS</sequence>
<dbReference type="InterPro" id="IPR009006">
    <property type="entry name" value="Ala_racemase/Decarboxylase_C"/>
</dbReference>
<gene>
    <name evidence="8" type="ORF">Tpal_1047</name>
</gene>
<dbReference type="InterPro" id="IPR000821">
    <property type="entry name" value="Ala_racemase"/>
</dbReference>
<dbReference type="GO" id="GO:0008784">
    <property type="term" value="F:alanine racemase activity"/>
    <property type="evidence" value="ECO:0007669"/>
    <property type="project" value="UniProtKB-UniRule"/>
</dbReference>
<evidence type="ECO:0000256" key="4">
    <source>
        <dbReference type="HAMAP-Rule" id="MF_01201"/>
    </source>
</evidence>